<dbReference type="PANTHER" id="PTHR33231">
    <property type="entry name" value="30S RIBOSOMAL PROTEIN"/>
    <property type="match status" value="1"/>
</dbReference>
<dbReference type="Gene3D" id="3.30.160.100">
    <property type="entry name" value="Ribosome hibernation promotion factor-like"/>
    <property type="match status" value="1"/>
</dbReference>
<evidence type="ECO:0000313" key="3">
    <source>
        <dbReference type="EMBL" id="KKR55718.1"/>
    </source>
</evidence>
<dbReference type="Pfam" id="PF02482">
    <property type="entry name" value="Ribosomal_S30AE"/>
    <property type="match status" value="1"/>
</dbReference>
<dbReference type="NCBIfam" id="TIGR00741">
    <property type="entry name" value="yfiA"/>
    <property type="match status" value="1"/>
</dbReference>
<proteinExistence type="predicted"/>
<sequence length="119" mass="14013">MQIIVKATNLDLTPAISDYIEAKIDPLGRFIKKFETKSEIKTEVEIARTTKHHRHGNIFYAEINLHLPRKILRAEHSDWDIRIAIDKARDKMQQEIKKYKEASTSMETTRKKVRKLRGK</sequence>
<gene>
    <name evidence="3" type="ORF">UT92_C0001G0061</name>
</gene>
<evidence type="ECO:0008006" key="5">
    <source>
        <dbReference type="Google" id="ProtNLM"/>
    </source>
</evidence>
<reference evidence="3 4" key="1">
    <citation type="journal article" date="2015" name="Nature">
        <title>rRNA introns, odd ribosomes, and small enigmatic genomes across a large radiation of phyla.</title>
        <authorList>
            <person name="Brown C.T."/>
            <person name="Hug L.A."/>
            <person name="Thomas B.C."/>
            <person name="Sharon I."/>
            <person name="Castelle C.J."/>
            <person name="Singh A."/>
            <person name="Wilkins M.J."/>
            <person name="Williams K.H."/>
            <person name="Banfield J.F."/>
        </authorList>
    </citation>
    <scope>NUCLEOTIDE SEQUENCE [LARGE SCALE GENOMIC DNA]</scope>
</reference>
<dbReference type="AlphaFoldDB" id="A0A0G0RT69"/>
<keyword evidence="1" id="KW-0810">Translation regulation</keyword>
<evidence type="ECO:0000313" key="4">
    <source>
        <dbReference type="Proteomes" id="UP000034489"/>
    </source>
</evidence>
<dbReference type="InterPro" id="IPR050574">
    <property type="entry name" value="HPF/YfiA_ribosome-assoc"/>
</dbReference>
<dbReference type="SUPFAM" id="SSF69754">
    <property type="entry name" value="Ribosome binding protein Y (YfiA homologue)"/>
    <property type="match status" value="1"/>
</dbReference>
<name>A0A0G0RT69_9BACT</name>
<dbReference type="InterPro" id="IPR036567">
    <property type="entry name" value="RHF-like"/>
</dbReference>
<dbReference type="EMBL" id="LBYQ01000001">
    <property type="protein sequence ID" value="KKR55718.1"/>
    <property type="molecule type" value="Genomic_DNA"/>
</dbReference>
<evidence type="ECO:0000256" key="2">
    <source>
        <dbReference type="SAM" id="MobiDB-lite"/>
    </source>
</evidence>
<protein>
    <recommendedName>
        <fullName evidence="5">Ribosomal subunit interface protein</fullName>
    </recommendedName>
</protein>
<organism evidence="3 4">
    <name type="scientific">Candidatus Curtissbacteria bacterium GW2011_GWA1_40_24</name>
    <dbReference type="NCBI Taxonomy" id="1618406"/>
    <lineage>
        <taxon>Bacteria</taxon>
        <taxon>Candidatus Curtissiibacteriota</taxon>
    </lineage>
</organism>
<evidence type="ECO:0000256" key="1">
    <source>
        <dbReference type="ARBA" id="ARBA00022845"/>
    </source>
</evidence>
<dbReference type="PANTHER" id="PTHR33231:SF1">
    <property type="entry name" value="30S RIBOSOMAL PROTEIN"/>
    <property type="match status" value="1"/>
</dbReference>
<dbReference type="Proteomes" id="UP000034489">
    <property type="component" value="Unassembled WGS sequence"/>
</dbReference>
<accession>A0A0G0RT69</accession>
<dbReference type="GO" id="GO:0043024">
    <property type="term" value="F:ribosomal small subunit binding"/>
    <property type="evidence" value="ECO:0007669"/>
    <property type="project" value="TreeGrafter"/>
</dbReference>
<dbReference type="InterPro" id="IPR003489">
    <property type="entry name" value="RHF/RaiA"/>
</dbReference>
<comment type="caution">
    <text evidence="3">The sequence shown here is derived from an EMBL/GenBank/DDBJ whole genome shotgun (WGS) entry which is preliminary data.</text>
</comment>
<feature type="region of interest" description="Disordered" evidence="2">
    <location>
        <begin position="98"/>
        <end position="119"/>
    </location>
</feature>
<dbReference type="CDD" id="cd00552">
    <property type="entry name" value="RaiA"/>
    <property type="match status" value="1"/>
</dbReference>
<dbReference type="GO" id="GO:0022627">
    <property type="term" value="C:cytosolic small ribosomal subunit"/>
    <property type="evidence" value="ECO:0007669"/>
    <property type="project" value="TreeGrafter"/>
</dbReference>
<dbReference type="GO" id="GO:0045900">
    <property type="term" value="P:negative regulation of translational elongation"/>
    <property type="evidence" value="ECO:0007669"/>
    <property type="project" value="TreeGrafter"/>
</dbReference>